<dbReference type="OrthoDB" id="1495305at2"/>
<reference evidence="1 2" key="1">
    <citation type="submission" date="2018-07" db="EMBL/GenBank/DDBJ databases">
        <title>Pseudomonas laoshanensis sp. nov., isolated from soil.</title>
        <authorList>
            <person name="Sun J."/>
            <person name="Yu L."/>
            <person name="Wang M."/>
            <person name="Zhang C."/>
        </authorList>
    </citation>
    <scope>NUCLEOTIDE SEQUENCE [LARGE SCALE GENOMIC DNA]</scope>
    <source>
        <strain evidence="1 2">Y22</strain>
    </source>
</reference>
<evidence type="ECO:0000313" key="1">
    <source>
        <dbReference type="EMBL" id="KAA0693136.1"/>
    </source>
</evidence>
<dbReference type="AlphaFoldDB" id="A0A7V7GSA5"/>
<dbReference type="Proteomes" id="UP000463138">
    <property type="component" value="Unassembled WGS sequence"/>
</dbReference>
<dbReference type="EMBL" id="QOVF01000005">
    <property type="protein sequence ID" value="KAA0693136.1"/>
    <property type="molecule type" value="Genomic_DNA"/>
</dbReference>
<gene>
    <name evidence="1" type="ORF">DT594_14750</name>
</gene>
<protein>
    <submittedName>
        <fullName evidence="1">Uncharacterized protein</fullName>
    </submittedName>
</protein>
<evidence type="ECO:0000313" key="2">
    <source>
        <dbReference type="Proteomes" id="UP000463138"/>
    </source>
</evidence>
<proteinExistence type="predicted"/>
<organism evidence="1 2">
    <name type="scientific">Halopseudomonas laoshanensis</name>
    <dbReference type="NCBI Taxonomy" id="2268758"/>
    <lineage>
        <taxon>Bacteria</taxon>
        <taxon>Pseudomonadati</taxon>
        <taxon>Pseudomonadota</taxon>
        <taxon>Gammaproteobacteria</taxon>
        <taxon>Pseudomonadales</taxon>
        <taxon>Pseudomonadaceae</taxon>
        <taxon>Halopseudomonas</taxon>
    </lineage>
</organism>
<comment type="caution">
    <text evidence="1">The sequence shown here is derived from an EMBL/GenBank/DDBJ whole genome shotgun (WGS) entry which is preliminary data.</text>
</comment>
<dbReference type="RefSeq" id="WP_149333388.1">
    <property type="nucleotide sequence ID" value="NZ_QOVF01000005.1"/>
</dbReference>
<sequence>MRQPDIEIYLREEHLDALTEWLNSQIGPLQLKPWNELTRRGALTLDGQTIPLMIVRKAAGKWASVWFDSDNTPWETDRDCARAINAGLGQEVRCSVGGWSEEQSDDDPDRWLKVTSEGESEFIWAMKP</sequence>
<keyword evidence="2" id="KW-1185">Reference proteome</keyword>
<name>A0A7V7GSA5_9GAMM</name>
<accession>A0A7V7GSA5</accession>